<name>A0AAV6WKP6_9LAMI</name>
<evidence type="ECO:0000256" key="5">
    <source>
        <dbReference type="ARBA" id="ARBA00022723"/>
    </source>
</evidence>
<evidence type="ECO:0000256" key="6">
    <source>
        <dbReference type="ARBA" id="ARBA00022801"/>
    </source>
</evidence>
<keyword evidence="13" id="KW-1185">Reference proteome</keyword>
<comment type="caution">
    <text evidence="12">The sequence shown here is derived from an EMBL/GenBank/DDBJ whole genome shotgun (WGS) entry which is preliminary data.</text>
</comment>
<dbReference type="Pfam" id="PF12776">
    <property type="entry name" value="Myb_DNA-bind_3"/>
    <property type="match status" value="1"/>
</dbReference>
<dbReference type="InterPro" id="IPR058353">
    <property type="entry name" value="DUF8040"/>
</dbReference>
<dbReference type="GO" id="GO:0046872">
    <property type="term" value="F:metal ion binding"/>
    <property type="evidence" value="ECO:0007669"/>
    <property type="project" value="UniProtKB-KW"/>
</dbReference>
<dbReference type="InterPro" id="IPR024752">
    <property type="entry name" value="Myb/SANT-like_dom"/>
</dbReference>
<dbReference type="GO" id="GO:0016787">
    <property type="term" value="F:hydrolase activity"/>
    <property type="evidence" value="ECO:0007669"/>
    <property type="project" value="UniProtKB-KW"/>
</dbReference>
<evidence type="ECO:0000259" key="10">
    <source>
        <dbReference type="Pfam" id="PF13359"/>
    </source>
</evidence>
<keyword evidence="5" id="KW-0479">Metal-binding</keyword>
<evidence type="ECO:0000313" key="13">
    <source>
        <dbReference type="Proteomes" id="UP000826271"/>
    </source>
</evidence>
<dbReference type="PANTHER" id="PTHR22930:SF221">
    <property type="entry name" value="NUCLEASE HARBI1"/>
    <property type="match status" value="1"/>
</dbReference>
<proteinExistence type="inferred from homology"/>
<evidence type="ECO:0000259" key="11">
    <source>
        <dbReference type="Pfam" id="PF26138"/>
    </source>
</evidence>
<dbReference type="PANTHER" id="PTHR22930">
    <property type="match status" value="1"/>
</dbReference>
<dbReference type="EMBL" id="WHWC01000013">
    <property type="protein sequence ID" value="KAG8371121.1"/>
    <property type="molecule type" value="Genomic_DNA"/>
</dbReference>
<organism evidence="12 13">
    <name type="scientific">Buddleja alternifolia</name>
    <dbReference type="NCBI Taxonomy" id="168488"/>
    <lineage>
        <taxon>Eukaryota</taxon>
        <taxon>Viridiplantae</taxon>
        <taxon>Streptophyta</taxon>
        <taxon>Embryophyta</taxon>
        <taxon>Tracheophyta</taxon>
        <taxon>Spermatophyta</taxon>
        <taxon>Magnoliopsida</taxon>
        <taxon>eudicotyledons</taxon>
        <taxon>Gunneridae</taxon>
        <taxon>Pentapetalae</taxon>
        <taxon>asterids</taxon>
        <taxon>lamiids</taxon>
        <taxon>Lamiales</taxon>
        <taxon>Scrophulariaceae</taxon>
        <taxon>Buddlejeae</taxon>
        <taxon>Buddleja</taxon>
    </lineage>
</organism>
<evidence type="ECO:0000256" key="1">
    <source>
        <dbReference type="ARBA" id="ARBA00001968"/>
    </source>
</evidence>
<comment type="similarity">
    <text evidence="3">Belongs to the HARBI1 family.</text>
</comment>
<keyword evidence="7" id="KW-0539">Nucleus</keyword>
<comment type="subcellular location">
    <subcellularLocation>
        <location evidence="2">Nucleus</location>
    </subcellularLocation>
</comment>
<keyword evidence="6" id="KW-0378">Hydrolase</keyword>
<gene>
    <name evidence="12" type="ORF">BUALT_Bualt13G0053800</name>
</gene>
<evidence type="ECO:0000256" key="4">
    <source>
        <dbReference type="ARBA" id="ARBA00022722"/>
    </source>
</evidence>
<evidence type="ECO:0000256" key="8">
    <source>
        <dbReference type="SAM" id="MobiDB-lite"/>
    </source>
</evidence>
<dbReference type="AlphaFoldDB" id="A0AAV6WKP6"/>
<sequence length="968" mass="110510">MSESHDTSQFMGPGHSEDANWHTESLTSFIMIMHDEVLQGNLVGANFTKSKWTDIHLKMQQACPRIQFTVKQLQGKFTRLKAKWKRYHILLTSQTGLGWDDQTHKVVGTDEQWASWLLAHPHDSGMRKKGCLHYRELTTIFLPYTATGRLARASTMAPAPGVGRRENVGVTSLGNEIEDEESRSGTPPRTQSIHTHTQSLRYTNMTNTIGTTSRARKGGEGAVLSAIKEWEKCSEKLSAGCDPKSITTVELCIDTLKEMPNIPPSLFYSACAKFEDPVRRRIFLAMPPDLRRGVNDVNDVRDDVIDDGRPNSRTLSELHNNQMASFYYFYNGPARRSFANMFKTPFRTSRMRGIDWLNELLTSHEDRFTQNLRLTLPTFLHLCDAIRHTGIIPEHDRCRVLLEESVAIFLQTIGMHNRQTSSAERFQRSTETISRHTHMVCNALCRMAPLYIVPPDMTIVLPEIERNPRLYPFFKDSVCAIDGTIVPGWCPAHKQGTYRSRKAVISQNVMAACDFDLKFTFVLSGWEGSANDSRIFLDALRTPEYNFPWPPPGKYYFIDSGYTNFPGFLAPYRNERYHIPEWRGENRAPRSIKEFYNRYHSSGRNHIERTFGMLKTRFPILRGLMPNYDLTMQADIVIACCVLHNFIRIHGRDDPFHTQFGNIDMDVHAEPTEIGPSPFARNPDLSDDDLWRQSLLRDTIAQQLYLNDSKEGNMPRTEDELLAEAYRAGSWTPQQEASLITRLHDAANFKNIMDPRIFLSVCGRIATVLSRMYGTSFTCERVVLTVYRLRTRFFGFLEFCDLPGIVYDDHTNVITADDAYWDHIGQETPKQRRFRTGGEPMYMEFHFVFVVIGIPDETPLQGVVPEAPIELSDDVGQSAPPPSQARQGRRRPSAAVPPHAPPRDEVIDIVSSQEPSDVASTTIPGVPRDDWEDALMQHASRLHGRTKGTYESTSRYPPSSVMDKWPRW</sequence>
<feature type="region of interest" description="Disordered" evidence="8">
    <location>
        <begin position="940"/>
        <end position="968"/>
    </location>
</feature>
<dbReference type="Pfam" id="PF13359">
    <property type="entry name" value="DDE_Tnp_4"/>
    <property type="match status" value="1"/>
</dbReference>
<dbReference type="InterPro" id="IPR045249">
    <property type="entry name" value="HARBI1-like"/>
</dbReference>
<evidence type="ECO:0000259" key="9">
    <source>
        <dbReference type="Pfam" id="PF12776"/>
    </source>
</evidence>
<evidence type="ECO:0008006" key="14">
    <source>
        <dbReference type="Google" id="ProtNLM"/>
    </source>
</evidence>
<dbReference type="Proteomes" id="UP000826271">
    <property type="component" value="Unassembled WGS sequence"/>
</dbReference>
<evidence type="ECO:0000313" key="12">
    <source>
        <dbReference type="EMBL" id="KAG8371121.1"/>
    </source>
</evidence>
<evidence type="ECO:0000256" key="3">
    <source>
        <dbReference type="ARBA" id="ARBA00006958"/>
    </source>
</evidence>
<dbReference type="GO" id="GO:0004518">
    <property type="term" value="F:nuclease activity"/>
    <property type="evidence" value="ECO:0007669"/>
    <property type="project" value="UniProtKB-KW"/>
</dbReference>
<feature type="region of interest" description="Disordered" evidence="8">
    <location>
        <begin position="871"/>
        <end position="903"/>
    </location>
</feature>
<dbReference type="Pfam" id="PF26138">
    <property type="entry name" value="DUF8040"/>
    <property type="match status" value="1"/>
</dbReference>
<dbReference type="GO" id="GO:0005634">
    <property type="term" value="C:nucleus"/>
    <property type="evidence" value="ECO:0007669"/>
    <property type="project" value="UniProtKB-SubCell"/>
</dbReference>
<comment type="cofactor">
    <cofactor evidence="1">
        <name>a divalent metal cation</name>
        <dbReference type="ChEBI" id="CHEBI:60240"/>
    </cofactor>
</comment>
<reference evidence="12" key="1">
    <citation type="submission" date="2019-10" db="EMBL/GenBank/DDBJ databases">
        <authorList>
            <person name="Zhang R."/>
            <person name="Pan Y."/>
            <person name="Wang J."/>
            <person name="Ma R."/>
            <person name="Yu S."/>
        </authorList>
    </citation>
    <scope>NUCLEOTIDE SEQUENCE</scope>
    <source>
        <strain evidence="12">LA-IB0</strain>
        <tissue evidence="12">Leaf</tissue>
    </source>
</reference>
<evidence type="ECO:0000256" key="2">
    <source>
        <dbReference type="ARBA" id="ARBA00004123"/>
    </source>
</evidence>
<feature type="domain" description="Myb/SANT-like" evidence="9">
    <location>
        <begin position="20"/>
        <end position="115"/>
    </location>
</feature>
<feature type="compositionally biased region" description="Polar residues" evidence="8">
    <location>
        <begin position="184"/>
        <end position="195"/>
    </location>
</feature>
<keyword evidence="4" id="KW-0540">Nuclease</keyword>
<feature type="domain" description="DUF8040" evidence="11">
    <location>
        <begin position="348"/>
        <end position="446"/>
    </location>
</feature>
<protein>
    <recommendedName>
        <fullName evidence="14">Transposase</fullName>
    </recommendedName>
</protein>
<dbReference type="InterPro" id="IPR027806">
    <property type="entry name" value="HARBI1_dom"/>
</dbReference>
<evidence type="ECO:0000256" key="7">
    <source>
        <dbReference type="ARBA" id="ARBA00023242"/>
    </source>
</evidence>
<feature type="region of interest" description="Disordered" evidence="8">
    <location>
        <begin position="175"/>
        <end position="195"/>
    </location>
</feature>
<feature type="domain" description="DDE Tnp4" evidence="10">
    <location>
        <begin position="481"/>
        <end position="645"/>
    </location>
</feature>
<accession>A0AAV6WKP6</accession>